<dbReference type="Proteomes" id="UP000053732">
    <property type="component" value="Unassembled WGS sequence"/>
</dbReference>
<dbReference type="AlphaFoldDB" id="A0A0G4P8B4"/>
<dbReference type="EMBL" id="HG793140">
    <property type="protein sequence ID" value="CRL22561.1"/>
    <property type="molecule type" value="Genomic_DNA"/>
</dbReference>
<reference evidence="1 2" key="1">
    <citation type="journal article" date="2014" name="Nat. Commun.">
        <title>Multiple recent horizontal transfers of a large genomic region in cheese making fungi.</title>
        <authorList>
            <person name="Cheeseman K."/>
            <person name="Ropars J."/>
            <person name="Renault P."/>
            <person name="Dupont J."/>
            <person name="Gouzy J."/>
            <person name="Branca A."/>
            <person name="Abraham A.L."/>
            <person name="Ceppi M."/>
            <person name="Conseiller E."/>
            <person name="Debuchy R."/>
            <person name="Malagnac F."/>
            <person name="Goarin A."/>
            <person name="Silar P."/>
            <person name="Lacoste S."/>
            <person name="Sallet E."/>
            <person name="Bensimon A."/>
            <person name="Giraud T."/>
            <person name="Brygoo Y."/>
        </authorList>
    </citation>
    <scope>NUCLEOTIDE SEQUENCE [LARGE SCALE GENOMIC DNA]</scope>
    <source>
        <strain evidence="2">FM 013</strain>
    </source>
</reference>
<sequence length="102" mass="11592">METSIDIRNKLGGQASDLLDWIHLIEKNFSPLKKTPCRVRVEEIKPISGEPPAWKVIVFQILSESADLAIHTHEGIYGRSPSSLKDVLQRVFIQSCQEECYL</sequence>
<gene>
    <name evidence="1" type="ORF">PCAMFM013_S007g000542</name>
</gene>
<evidence type="ECO:0000313" key="1">
    <source>
        <dbReference type="EMBL" id="CRL22561.1"/>
    </source>
</evidence>
<name>A0A0G4P8B4_PENC3</name>
<evidence type="ECO:0000313" key="2">
    <source>
        <dbReference type="Proteomes" id="UP000053732"/>
    </source>
</evidence>
<keyword evidence="2" id="KW-1185">Reference proteome</keyword>
<organism evidence="1 2">
    <name type="scientific">Penicillium camemberti (strain FM 013)</name>
    <dbReference type="NCBI Taxonomy" id="1429867"/>
    <lineage>
        <taxon>Eukaryota</taxon>
        <taxon>Fungi</taxon>
        <taxon>Dikarya</taxon>
        <taxon>Ascomycota</taxon>
        <taxon>Pezizomycotina</taxon>
        <taxon>Eurotiomycetes</taxon>
        <taxon>Eurotiomycetidae</taxon>
        <taxon>Eurotiales</taxon>
        <taxon>Aspergillaceae</taxon>
        <taxon>Penicillium</taxon>
    </lineage>
</organism>
<protein>
    <submittedName>
        <fullName evidence="1">Str. FM013</fullName>
    </submittedName>
</protein>
<proteinExistence type="predicted"/>
<accession>A0A0G4P8B4</accession>